<gene>
    <name evidence="1" type="ORF">J3D65DRAFT_94235</name>
</gene>
<proteinExistence type="predicted"/>
<organism evidence="1 2">
    <name type="scientific">Phyllosticta citribraziliensis</name>
    <dbReference type="NCBI Taxonomy" id="989973"/>
    <lineage>
        <taxon>Eukaryota</taxon>
        <taxon>Fungi</taxon>
        <taxon>Dikarya</taxon>
        <taxon>Ascomycota</taxon>
        <taxon>Pezizomycotina</taxon>
        <taxon>Dothideomycetes</taxon>
        <taxon>Dothideomycetes incertae sedis</taxon>
        <taxon>Botryosphaeriales</taxon>
        <taxon>Phyllostictaceae</taxon>
        <taxon>Phyllosticta</taxon>
    </lineage>
</organism>
<accession>A0ABR1LCD1</accession>
<protein>
    <submittedName>
        <fullName evidence="1">Uncharacterized protein</fullName>
    </submittedName>
</protein>
<evidence type="ECO:0000313" key="2">
    <source>
        <dbReference type="Proteomes" id="UP001360953"/>
    </source>
</evidence>
<dbReference type="GeneID" id="92037165"/>
<dbReference type="RefSeq" id="XP_066651794.1">
    <property type="nucleotide sequence ID" value="XM_066804259.1"/>
</dbReference>
<dbReference type="EMBL" id="JBBPEH010000011">
    <property type="protein sequence ID" value="KAK7532126.1"/>
    <property type="molecule type" value="Genomic_DNA"/>
</dbReference>
<sequence length="179" mass="20490">MGDMGRKVSQPVSQSTGDDDRGMFWLFGWLFGCWSMLWRSRLATNECSSCRRFYFYAHLLSFFRSLFRSTTLLGCCRQDPETFSRVCRQVSKVLIGTIPARPPPPPSIAPPAATPKWLHPHQHSRTTHPLCIHPAHKKRSMRRPSFDSPFHLPPSSLSLSRQSSHLVTSRYASLRYARG</sequence>
<evidence type="ECO:0000313" key="1">
    <source>
        <dbReference type="EMBL" id="KAK7532126.1"/>
    </source>
</evidence>
<dbReference type="Proteomes" id="UP001360953">
    <property type="component" value="Unassembled WGS sequence"/>
</dbReference>
<reference evidence="1 2" key="1">
    <citation type="submission" date="2024-04" db="EMBL/GenBank/DDBJ databases">
        <title>Phyllosticta paracitricarpa is synonymous to the EU quarantine fungus P. citricarpa based on phylogenomic analyses.</title>
        <authorList>
            <consortium name="Lawrence Berkeley National Laboratory"/>
            <person name="Van ingen-buijs V.A."/>
            <person name="Van westerhoven A.C."/>
            <person name="Haridas S."/>
            <person name="Skiadas P."/>
            <person name="Martin F."/>
            <person name="Groenewald J.Z."/>
            <person name="Crous P.W."/>
            <person name="Seidl M.F."/>
        </authorList>
    </citation>
    <scope>NUCLEOTIDE SEQUENCE [LARGE SCALE GENOMIC DNA]</scope>
    <source>
        <strain evidence="1 2">CPC 17464</strain>
    </source>
</reference>
<dbReference type="PROSITE" id="PS51257">
    <property type="entry name" value="PROKAR_LIPOPROTEIN"/>
    <property type="match status" value="1"/>
</dbReference>
<comment type="caution">
    <text evidence="1">The sequence shown here is derived from an EMBL/GenBank/DDBJ whole genome shotgun (WGS) entry which is preliminary data.</text>
</comment>
<keyword evidence="2" id="KW-1185">Reference proteome</keyword>
<name>A0ABR1LCD1_9PEZI</name>